<evidence type="ECO:0000256" key="13">
    <source>
        <dbReference type="ARBA" id="ARBA00023014"/>
    </source>
</evidence>
<dbReference type="PANTHER" id="PTHR24421:SF62">
    <property type="entry name" value="SENSORY TRANSDUCTION HISTIDINE KINASE"/>
    <property type="match status" value="1"/>
</dbReference>
<comment type="cofactor">
    <cofactor evidence="2">
        <name>[4Fe-4S] cluster</name>
        <dbReference type="ChEBI" id="CHEBI:49883"/>
    </cofactor>
</comment>
<evidence type="ECO:0000256" key="1">
    <source>
        <dbReference type="ARBA" id="ARBA00000085"/>
    </source>
</evidence>
<dbReference type="SMART" id="SM00387">
    <property type="entry name" value="HATPase_c"/>
    <property type="match status" value="1"/>
</dbReference>
<keyword evidence="13" id="KW-0411">Iron-sulfur</keyword>
<gene>
    <name evidence="19" type="ORF">IDM49_01785</name>
</gene>
<dbReference type="Gene3D" id="3.30.565.10">
    <property type="entry name" value="Histidine kinase-like ATPase, C-terminal domain"/>
    <property type="match status" value="1"/>
</dbReference>
<evidence type="ECO:0000313" key="20">
    <source>
        <dbReference type="Proteomes" id="UP000516404"/>
    </source>
</evidence>
<comment type="function">
    <text evidence="14">Member of the two-component regulatory system NreB/NreC involved in the control of dissimilatory nitrate/nitrite reduction in response to oxygen. NreB functions as a direct oxygen sensor histidine kinase which is autophosphorylated, in the absence of oxygen, probably at the conserved histidine residue, and transfers its phosphate group probably to a conserved aspartate residue of NreC. NreB/NreC activates the expression of the nitrate (narGHJI) and nitrite (nir) reductase operons, as well as the putative nitrate transporter gene narT.</text>
</comment>
<dbReference type="InterPro" id="IPR003594">
    <property type="entry name" value="HATPase_dom"/>
</dbReference>
<dbReference type="GO" id="GO:0051539">
    <property type="term" value="F:4 iron, 4 sulfur cluster binding"/>
    <property type="evidence" value="ECO:0007669"/>
    <property type="project" value="UniProtKB-KW"/>
</dbReference>
<keyword evidence="16" id="KW-0175">Coiled coil</keyword>
<dbReference type="KEGG" id="rter:IDM49_01785"/>
<dbReference type="RefSeq" id="WP_190724821.1">
    <property type="nucleotide sequence ID" value="NZ_CP061539.1"/>
</dbReference>
<keyword evidence="17" id="KW-0472">Membrane</keyword>
<keyword evidence="8" id="KW-0808">Transferase</keyword>
<dbReference type="EMBL" id="CP061539">
    <property type="protein sequence ID" value="QNV38049.1"/>
    <property type="molecule type" value="Genomic_DNA"/>
</dbReference>
<evidence type="ECO:0000256" key="11">
    <source>
        <dbReference type="ARBA" id="ARBA00023004"/>
    </source>
</evidence>
<comment type="catalytic activity">
    <reaction evidence="1">
        <text>ATP + protein L-histidine = ADP + protein N-phospho-L-histidine.</text>
        <dbReference type="EC" id="2.7.13.3"/>
    </reaction>
</comment>
<dbReference type="CDD" id="cd16917">
    <property type="entry name" value="HATPase_UhpB-NarQ-NarX-like"/>
    <property type="match status" value="1"/>
</dbReference>
<evidence type="ECO:0000256" key="5">
    <source>
        <dbReference type="ARBA" id="ARBA00017322"/>
    </source>
</evidence>
<keyword evidence="6" id="KW-0004">4Fe-4S</keyword>
<dbReference type="PROSITE" id="PS50109">
    <property type="entry name" value="HIS_KIN"/>
    <property type="match status" value="1"/>
</dbReference>
<evidence type="ECO:0000256" key="6">
    <source>
        <dbReference type="ARBA" id="ARBA00022485"/>
    </source>
</evidence>
<dbReference type="InterPro" id="IPR036890">
    <property type="entry name" value="HATPase_C_sf"/>
</dbReference>
<dbReference type="Gene3D" id="1.20.5.1930">
    <property type="match status" value="1"/>
</dbReference>
<keyword evidence="9" id="KW-0479">Metal-binding</keyword>
<feature type="transmembrane region" description="Helical" evidence="17">
    <location>
        <begin position="172"/>
        <end position="192"/>
    </location>
</feature>
<comment type="subcellular location">
    <subcellularLocation>
        <location evidence="3">Cytoplasm</location>
    </subcellularLocation>
</comment>
<dbReference type="PIRSF" id="PIRSF037434">
    <property type="entry name" value="STHK_ChrS"/>
    <property type="match status" value="1"/>
</dbReference>
<evidence type="ECO:0000256" key="2">
    <source>
        <dbReference type="ARBA" id="ARBA00001966"/>
    </source>
</evidence>
<name>A0A7H2BEF3_9MICC</name>
<dbReference type="PANTHER" id="PTHR24421">
    <property type="entry name" value="NITRATE/NITRITE SENSOR PROTEIN NARX-RELATED"/>
    <property type="match status" value="1"/>
</dbReference>
<feature type="domain" description="Histidine kinase" evidence="18">
    <location>
        <begin position="346"/>
        <end position="440"/>
    </location>
</feature>
<dbReference type="GO" id="GO:0046983">
    <property type="term" value="F:protein dimerization activity"/>
    <property type="evidence" value="ECO:0007669"/>
    <property type="project" value="InterPro"/>
</dbReference>
<accession>A0A7H2BEF3</accession>
<dbReference type="GO" id="GO:0016020">
    <property type="term" value="C:membrane"/>
    <property type="evidence" value="ECO:0007669"/>
    <property type="project" value="InterPro"/>
</dbReference>
<feature type="transmembrane region" description="Helical" evidence="17">
    <location>
        <begin position="98"/>
        <end position="116"/>
    </location>
</feature>
<dbReference type="InterPro" id="IPR011712">
    <property type="entry name" value="Sig_transdc_His_kin_sub3_dim/P"/>
</dbReference>
<keyword evidence="17" id="KW-0812">Transmembrane</keyword>
<evidence type="ECO:0000256" key="8">
    <source>
        <dbReference type="ARBA" id="ARBA00022679"/>
    </source>
</evidence>
<organism evidence="19 20">
    <name type="scientific">Rothia terrae</name>
    <dbReference type="NCBI Taxonomy" id="396015"/>
    <lineage>
        <taxon>Bacteria</taxon>
        <taxon>Bacillati</taxon>
        <taxon>Actinomycetota</taxon>
        <taxon>Actinomycetes</taxon>
        <taxon>Micrococcales</taxon>
        <taxon>Micrococcaceae</taxon>
        <taxon>Rothia</taxon>
    </lineage>
</organism>
<proteinExistence type="predicted"/>
<keyword evidence="12" id="KW-0902">Two-component regulatory system</keyword>
<dbReference type="SUPFAM" id="SSF55874">
    <property type="entry name" value="ATPase domain of HSP90 chaperone/DNA topoisomerase II/histidine kinase"/>
    <property type="match status" value="1"/>
</dbReference>
<evidence type="ECO:0000256" key="4">
    <source>
        <dbReference type="ARBA" id="ARBA00012438"/>
    </source>
</evidence>
<evidence type="ECO:0000259" key="18">
    <source>
        <dbReference type="PROSITE" id="PS50109"/>
    </source>
</evidence>
<evidence type="ECO:0000256" key="12">
    <source>
        <dbReference type="ARBA" id="ARBA00023012"/>
    </source>
</evidence>
<evidence type="ECO:0000313" key="19">
    <source>
        <dbReference type="EMBL" id="QNV38049.1"/>
    </source>
</evidence>
<dbReference type="AlphaFoldDB" id="A0A7H2BEF3"/>
<feature type="coiled-coil region" evidence="16">
    <location>
        <begin position="199"/>
        <end position="226"/>
    </location>
</feature>
<dbReference type="GO" id="GO:0005737">
    <property type="term" value="C:cytoplasm"/>
    <property type="evidence" value="ECO:0007669"/>
    <property type="project" value="UniProtKB-SubCell"/>
</dbReference>
<dbReference type="InterPro" id="IPR004358">
    <property type="entry name" value="Sig_transdc_His_kin-like_C"/>
</dbReference>
<keyword evidence="7" id="KW-0963">Cytoplasm</keyword>
<evidence type="ECO:0000256" key="10">
    <source>
        <dbReference type="ARBA" id="ARBA00022777"/>
    </source>
</evidence>
<dbReference type="EC" id="2.7.13.3" evidence="4"/>
<evidence type="ECO:0000256" key="14">
    <source>
        <dbReference type="ARBA" id="ARBA00024827"/>
    </source>
</evidence>
<dbReference type="GeneID" id="96622954"/>
<evidence type="ECO:0000256" key="9">
    <source>
        <dbReference type="ARBA" id="ARBA00022723"/>
    </source>
</evidence>
<dbReference type="Pfam" id="PF07730">
    <property type="entry name" value="HisKA_3"/>
    <property type="match status" value="1"/>
</dbReference>
<dbReference type="InterPro" id="IPR005467">
    <property type="entry name" value="His_kinase_dom"/>
</dbReference>
<feature type="transmembrane region" description="Helical" evidence="17">
    <location>
        <begin position="123"/>
        <end position="152"/>
    </location>
</feature>
<dbReference type="Proteomes" id="UP000516404">
    <property type="component" value="Chromosome"/>
</dbReference>
<feature type="transmembrane region" description="Helical" evidence="17">
    <location>
        <begin position="60"/>
        <end position="78"/>
    </location>
</feature>
<dbReference type="InterPro" id="IPR017205">
    <property type="entry name" value="Sig_transdc_His_kinase_ChrS"/>
</dbReference>
<dbReference type="PRINTS" id="PR00344">
    <property type="entry name" value="BCTRLSENSOR"/>
</dbReference>
<evidence type="ECO:0000256" key="16">
    <source>
        <dbReference type="SAM" id="Coils"/>
    </source>
</evidence>
<dbReference type="Pfam" id="PF02518">
    <property type="entry name" value="HATPase_c"/>
    <property type="match status" value="1"/>
</dbReference>
<dbReference type="InterPro" id="IPR050482">
    <property type="entry name" value="Sensor_HK_TwoCompSys"/>
</dbReference>
<protein>
    <recommendedName>
        <fullName evidence="5">Oxygen sensor histidine kinase NreB</fullName>
        <ecNumber evidence="4">2.7.13.3</ecNumber>
    </recommendedName>
    <alternativeName>
        <fullName evidence="15">Nitrogen regulation protein B</fullName>
    </alternativeName>
</protein>
<sequence length="442" mass="47240">MAKNFRAQDASAAQISPSTTGQSVLQTLRVSLHVMFALLLCTGMVIAVREDSLSTFAKVGAVHGALTLGVIYMLGTVLENRYARKVSRGVPAKNPRVFAPLWLCVVVILWAVLMYMSAGFTWLVFPIMFLVLYLLPVFPALLAVALLTAFSILFPLYRPDSALATELNPGMVIGPVMGALLSVIISFAYSALHKDAQHHARVAEQLRAVQAELIQKEHEAGRTEERERLAREIHDTLAQGLSSIVLMSRASAQALAHGKVDETARSLELIETSASENLAEARRFIHDLSSPALDSALVPALRRLCADTQAQETAKGTPLTCLLRIDGTDGEYSRAEHLPDQIQEALLRVAQGALANVAAHASARTAAVTVGLWQDAVTLDIFDDGVGFIPDATRSASPGGHTGYGLTSLRARVDAVGGTLSVESAPGNGTVLSAHIPLVDRS</sequence>
<keyword evidence="20" id="KW-1185">Reference proteome</keyword>
<feature type="transmembrane region" description="Helical" evidence="17">
    <location>
        <begin position="30"/>
        <end position="48"/>
    </location>
</feature>
<keyword evidence="11" id="KW-0408">Iron</keyword>
<keyword evidence="10 19" id="KW-0418">Kinase</keyword>
<evidence type="ECO:0000256" key="3">
    <source>
        <dbReference type="ARBA" id="ARBA00004496"/>
    </source>
</evidence>
<evidence type="ECO:0000256" key="7">
    <source>
        <dbReference type="ARBA" id="ARBA00022490"/>
    </source>
</evidence>
<reference evidence="19 20" key="1">
    <citation type="submission" date="2020-09" db="EMBL/GenBank/DDBJ databases">
        <title>Investigation of environmental microbes.</title>
        <authorList>
            <person name="Ou Y."/>
            <person name="Kang Q."/>
        </authorList>
    </citation>
    <scope>NUCLEOTIDE SEQUENCE [LARGE SCALE GENOMIC DNA]</scope>
    <source>
        <strain evidence="19 20">KJZ-14</strain>
    </source>
</reference>
<evidence type="ECO:0000256" key="17">
    <source>
        <dbReference type="SAM" id="Phobius"/>
    </source>
</evidence>
<dbReference type="GO" id="GO:0000155">
    <property type="term" value="F:phosphorelay sensor kinase activity"/>
    <property type="evidence" value="ECO:0007669"/>
    <property type="project" value="InterPro"/>
</dbReference>
<keyword evidence="17" id="KW-1133">Transmembrane helix</keyword>
<evidence type="ECO:0000256" key="15">
    <source>
        <dbReference type="ARBA" id="ARBA00030800"/>
    </source>
</evidence>
<dbReference type="GO" id="GO:0046872">
    <property type="term" value="F:metal ion binding"/>
    <property type="evidence" value="ECO:0007669"/>
    <property type="project" value="UniProtKB-KW"/>
</dbReference>